<comment type="similarity">
    <text evidence="2 13">Belongs to the protein kinase superfamily. TKL Ser/Thr protein kinase family. TGFB receptor subfamily.</text>
</comment>
<sequence>MVSSQHLITVLFAVAVVVCTNYQGSNRQSLGDLSLNEKSAGSEQKDFRKPVYLQGKGTEGVNYFLDNSSRPYIMCDYYDVSACDPAVRDCPATKMCYASNKGHWLGCMAALVNNSSSRHVTLKGCWMHDENLGNCGSSSCVAEKRSTGSGNAAMFCCCNTHYCNRQVQFPPATQSTALPSDVPLVETEDSGLFTSDKVHAVAIVFAIFVVCMLVVFSYWTYREYRSNQLYKSKHADAFALAGVGGDVRNPLIVSSKQVDRGQITDLVEIARGRFGRVYRGILDGKAVAVKVFPKQDANSWIAEHEVYSTPGVQKESNILRFIGAEVHNEIYWLITEYHERGSLHDYLKYYVVSLAEALKVISTMLKGLSFLHEEKKIDEKLKPCIVHRDFKSRNVLLKNDLTAVISDFGLAMKCENGQMPADEIHNQVGTRRYMSPEVLEGATEFTAFAFRQIDVYAAALVMWEVLTRTKMCPDDCPTDYHLPYEEEAGFQPTLHDLRRIVAVQKIRPRIRNAVVENNIGLVLWKTVQDMWDKEPDGRITSGCAYERTNTLFLSYGKPNESNGTTPVQNYGARLTSQNPNPTSPMEQISLKRPVMTENAAVPTSFIDKARPPSQNGYTDALDEYGQSCVAVIPNVRRIDDHCETFRSNFGSSQCNNNCVLAFSGESVTSKSNGFVGPTLHCSSKSASSPLYNDDSKIISNR</sequence>
<gene>
    <name evidence="16" type="ORF">AB6A40_005725</name>
</gene>
<evidence type="ECO:0000256" key="9">
    <source>
        <dbReference type="ARBA" id="ARBA00022840"/>
    </source>
</evidence>
<keyword evidence="11 13" id="KW-0472">Membrane</keyword>
<dbReference type="GO" id="GO:0046872">
    <property type="term" value="F:metal ion binding"/>
    <property type="evidence" value="ECO:0007669"/>
    <property type="project" value="UniProtKB-KW"/>
</dbReference>
<dbReference type="InterPro" id="IPR011009">
    <property type="entry name" value="Kinase-like_dom_sf"/>
</dbReference>
<reference evidence="16 17" key="1">
    <citation type="submission" date="2024-08" db="EMBL/GenBank/DDBJ databases">
        <title>Gnathostoma spinigerum genome.</title>
        <authorList>
            <person name="Gonzalez-Bertolin B."/>
            <person name="Monzon S."/>
            <person name="Zaballos A."/>
            <person name="Jimenez P."/>
            <person name="Dekumyoy P."/>
            <person name="Varona S."/>
            <person name="Cuesta I."/>
            <person name="Sumanam S."/>
            <person name="Adisakwattana P."/>
            <person name="Gasser R.B."/>
            <person name="Hernandez-Gonzalez A."/>
            <person name="Young N.D."/>
            <person name="Perteguer M.J."/>
        </authorList>
    </citation>
    <scope>NUCLEOTIDE SEQUENCE [LARGE SCALE GENOMIC DNA]</scope>
    <source>
        <strain evidence="16">AL3</strain>
        <tissue evidence="16">Liver</tissue>
    </source>
</reference>
<comment type="catalytic activity">
    <reaction evidence="13">
        <text>L-threonyl-[receptor-protein] + ATP = O-phospho-L-threonyl-[receptor-protein] + ADP + H(+)</text>
        <dbReference type="Rhea" id="RHEA:44880"/>
        <dbReference type="Rhea" id="RHEA-COMP:11024"/>
        <dbReference type="Rhea" id="RHEA-COMP:11025"/>
        <dbReference type="ChEBI" id="CHEBI:15378"/>
        <dbReference type="ChEBI" id="CHEBI:30013"/>
        <dbReference type="ChEBI" id="CHEBI:30616"/>
        <dbReference type="ChEBI" id="CHEBI:61977"/>
        <dbReference type="ChEBI" id="CHEBI:456216"/>
        <dbReference type="EC" id="2.7.11.30"/>
    </reaction>
</comment>
<dbReference type="GO" id="GO:0004675">
    <property type="term" value="F:transmembrane receptor protein serine/threonine kinase activity"/>
    <property type="evidence" value="ECO:0007669"/>
    <property type="project" value="UniProtKB-EC"/>
</dbReference>
<evidence type="ECO:0000256" key="1">
    <source>
        <dbReference type="ARBA" id="ARBA00004479"/>
    </source>
</evidence>
<evidence type="ECO:0000256" key="12">
    <source>
        <dbReference type="ARBA" id="ARBA00023170"/>
    </source>
</evidence>
<dbReference type="EC" id="2.7.11.30" evidence="13"/>
<dbReference type="EMBL" id="JBGFUD010003754">
    <property type="protein sequence ID" value="MFH4979016.1"/>
    <property type="molecule type" value="Genomic_DNA"/>
</dbReference>
<comment type="subcellular location">
    <subcellularLocation>
        <location evidence="1 13">Membrane</location>
        <topology evidence="1 13">Single-pass type I membrane protein</topology>
    </subcellularLocation>
</comment>
<keyword evidence="10 13" id="KW-1133">Transmembrane helix</keyword>
<protein>
    <recommendedName>
        <fullName evidence="13">Serine/threonine-protein kinase receptor</fullName>
        <ecNumber evidence="13">2.7.11.30</ecNumber>
    </recommendedName>
</protein>
<dbReference type="InterPro" id="IPR045860">
    <property type="entry name" value="Snake_toxin-like_sf"/>
</dbReference>
<feature type="domain" description="Protein kinase" evidence="15">
    <location>
        <begin position="263"/>
        <end position="552"/>
    </location>
</feature>
<accession>A0ABD6ENK8</accession>
<evidence type="ECO:0000256" key="14">
    <source>
        <dbReference type="SAM" id="SignalP"/>
    </source>
</evidence>
<dbReference type="InterPro" id="IPR008271">
    <property type="entry name" value="Ser/Thr_kinase_AS"/>
</dbReference>
<evidence type="ECO:0000256" key="2">
    <source>
        <dbReference type="ARBA" id="ARBA00009605"/>
    </source>
</evidence>
<keyword evidence="8 13" id="KW-0418">Kinase</keyword>
<dbReference type="Gene3D" id="1.10.510.10">
    <property type="entry name" value="Transferase(Phosphotransferase) domain 1"/>
    <property type="match status" value="1"/>
</dbReference>
<dbReference type="PROSITE" id="PS50011">
    <property type="entry name" value="PROTEIN_KINASE_DOM"/>
    <property type="match status" value="1"/>
</dbReference>
<dbReference type="GO" id="GO:0005524">
    <property type="term" value="F:ATP binding"/>
    <property type="evidence" value="ECO:0007669"/>
    <property type="project" value="UniProtKB-UniRule"/>
</dbReference>
<dbReference type="PROSITE" id="PS00108">
    <property type="entry name" value="PROTEIN_KINASE_ST"/>
    <property type="match status" value="1"/>
</dbReference>
<evidence type="ECO:0000313" key="17">
    <source>
        <dbReference type="Proteomes" id="UP001608902"/>
    </source>
</evidence>
<feature type="signal peptide" evidence="14">
    <location>
        <begin position="1"/>
        <end position="19"/>
    </location>
</feature>
<dbReference type="SUPFAM" id="SSF56112">
    <property type="entry name" value="Protein kinase-like (PK-like)"/>
    <property type="match status" value="1"/>
</dbReference>
<dbReference type="SUPFAM" id="SSF57302">
    <property type="entry name" value="Snake toxin-like"/>
    <property type="match status" value="1"/>
</dbReference>
<keyword evidence="5 13" id="KW-0812">Transmembrane</keyword>
<feature type="chain" id="PRO_5044862724" description="Serine/threonine-protein kinase receptor" evidence="14">
    <location>
        <begin position="20"/>
        <end position="701"/>
    </location>
</feature>
<dbReference type="Proteomes" id="UP001608902">
    <property type="component" value="Unassembled WGS sequence"/>
</dbReference>
<keyword evidence="3 13" id="KW-0723">Serine/threonine-protein kinase</keyword>
<keyword evidence="6 14" id="KW-0732">Signal</keyword>
<dbReference type="Gene3D" id="3.30.200.20">
    <property type="entry name" value="Phosphorylase Kinase, domain 1"/>
    <property type="match status" value="1"/>
</dbReference>
<keyword evidence="4 13" id="KW-0808">Transferase</keyword>
<evidence type="ECO:0000256" key="3">
    <source>
        <dbReference type="ARBA" id="ARBA00022527"/>
    </source>
</evidence>
<dbReference type="GO" id="GO:0016020">
    <property type="term" value="C:membrane"/>
    <property type="evidence" value="ECO:0007669"/>
    <property type="project" value="UniProtKB-SubCell"/>
</dbReference>
<dbReference type="PANTHER" id="PTHR23255:SF98">
    <property type="entry name" value="SERINE_THREONINE-PROTEIN KINASE RECEPTOR"/>
    <property type="match status" value="1"/>
</dbReference>
<comment type="caution">
    <text evidence="16">The sequence shown here is derived from an EMBL/GenBank/DDBJ whole genome shotgun (WGS) entry which is preliminary data.</text>
</comment>
<dbReference type="InterPro" id="IPR000719">
    <property type="entry name" value="Prot_kinase_dom"/>
</dbReference>
<dbReference type="Gene3D" id="2.10.60.10">
    <property type="entry name" value="CD59"/>
    <property type="match status" value="1"/>
</dbReference>
<comment type="cofactor">
    <cofactor evidence="13">
        <name>Mg(2+)</name>
        <dbReference type="ChEBI" id="CHEBI:18420"/>
    </cofactor>
    <cofactor evidence="13">
        <name>Mn(2+)</name>
        <dbReference type="ChEBI" id="CHEBI:29035"/>
    </cofactor>
</comment>
<evidence type="ECO:0000256" key="5">
    <source>
        <dbReference type="ARBA" id="ARBA00022692"/>
    </source>
</evidence>
<dbReference type="PRINTS" id="PR00653">
    <property type="entry name" value="ACTIVIN2R"/>
</dbReference>
<evidence type="ECO:0000256" key="8">
    <source>
        <dbReference type="ARBA" id="ARBA00022777"/>
    </source>
</evidence>
<evidence type="ECO:0000256" key="7">
    <source>
        <dbReference type="ARBA" id="ARBA00022741"/>
    </source>
</evidence>
<keyword evidence="13" id="KW-0479">Metal-binding</keyword>
<keyword evidence="9 13" id="KW-0067">ATP-binding</keyword>
<dbReference type="CDD" id="cd23617">
    <property type="entry name" value="TFP_LU_ECD_Daf4"/>
    <property type="match status" value="1"/>
</dbReference>
<evidence type="ECO:0000256" key="13">
    <source>
        <dbReference type="RuleBase" id="RU361271"/>
    </source>
</evidence>
<organism evidence="16 17">
    <name type="scientific">Gnathostoma spinigerum</name>
    <dbReference type="NCBI Taxonomy" id="75299"/>
    <lineage>
        <taxon>Eukaryota</taxon>
        <taxon>Metazoa</taxon>
        <taxon>Ecdysozoa</taxon>
        <taxon>Nematoda</taxon>
        <taxon>Chromadorea</taxon>
        <taxon>Rhabditida</taxon>
        <taxon>Spirurina</taxon>
        <taxon>Gnathostomatomorpha</taxon>
        <taxon>Gnathostomatoidea</taxon>
        <taxon>Gnathostomatidae</taxon>
        <taxon>Gnathostoma</taxon>
    </lineage>
</organism>
<name>A0ABD6ENK8_9BILA</name>
<keyword evidence="12 13" id="KW-0675">Receptor</keyword>
<keyword evidence="17" id="KW-1185">Reference proteome</keyword>
<keyword evidence="13" id="KW-0460">Magnesium</keyword>
<dbReference type="PANTHER" id="PTHR23255">
    <property type="entry name" value="TRANSFORMING GROWTH FACTOR-BETA RECEPTOR TYPE I AND II"/>
    <property type="match status" value="1"/>
</dbReference>
<proteinExistence type="inferred from homology"/>
<evidence type="ECO:0000256" key="4">
    <source>
        <dbReference type="ARBA" id="ARBA00022679"/>
    </source>
</evidence>
<evidence type="ECO:0000259" key="15">
    <source>
        <dbReference type="PROSITE" id="PS50011"/>
    </source>
</evidence>
<dbReference type="Pfam" id="PF00069">
    <property type="entry name" value="Pkinase"/>
    <property type="match status" value="1"/>
</dbReference>
<keyword evidence="13" id="KW-0464">Manganese</keyword>
<keyword evidence="7 13" id="KW-0547">Nucleotide-binding</keyword>
<evidence type="ECO:0000256" key="10">
    <source>
        <dbReference type="ARBA" id="ARBA00022989"/>
    </source>
</evidence>
<evidence type="ECO:0000256" key="6">
    <source>
        <dbReference type="ARBA" id="ARBA00022729"/>
    </source>
</evidence>
<feature type="transmembrane region" description="Helical" evidence="13">
    <location>
        <begin position="200"/>
        <end position="221"/>
    </location>
</feature>
<evidence type="ECO:0000256" key="11">
    <source>
        <dbReference type="ARBA" id="ARBA00023136"/>
    </source>
</evidence>
<dbReference type="AlphaFoldDB" id="A0ABD6ENK8"/>
<dbReference type="InterPro" id="IPR000333">
    <property type="entry name" value="TGFB_receptor"/>
</dbReference>
<evidence type="ECO:0000313" key="16">
    <source>
        <dbReference type="EMBL" id="MFH4979016.1"/>
    </source>
</evidence>